<name>A0A9X2ZZT3_9BACT</name>
<organism evidence="1 2">
    <name type="scientific">Salinibacter ruber</name>
    <dbReference type="NCBI Taxonomy" id="146919"/>
    <lineage>
        <taxon>Bacteria</taxon>
        <taxon>Pseudomonadati</taxon>
        <taxon>Rhodothermota</taxon>
        <taxon>Rhodothermia</taxon>
        <taxon>Rhodothermales</taxon>
        <taxon>Salinibacteraceae</taxon>
        <taxon>Salinibacter</taxon>
    </lineage>
</organism>
<protein>
    <submittedName>
        <fullName evidence="1">IS30 family transposase</fullName>
    </submittedName>
</protein>
<dbReference type="EMBL" id="JANUBF010000024">
    <property type="protein sequence ID" value="MCS4037706.1"/>
    <property type="molecule type" value="Genomic_DNA"/>
</dbReference>
<dbReference type="Proteomes" id="UP001155040">
    <property type="component" value="Unassembled WGS sequence"/>
</dbReference>
<dbReference type="RefSeq" id="WP_183990747.1">
    <property type="nucleotide sequence ID" value="NZ_CALTSQ010000043.1"/>
</dbReference>
<comment type="caution">
    <text evidence="1">The sequence shown here is derived from an EMBL/GenBank/DDBJ whole genome shotgun (WGS) entry which is preliminary data.</text>
</comment>
<evidence type="ECO:0000313" key="2">
    <source>
        <dbReference type="Proteomes" id="UP001155040"/>
    </source>
</evidence>
<accession>A0A9X2ZZT3</accession>
<sequence>MSNTTYSPKEIANRLGRHVNSIRRNLREDELEGEKFSNEWIVTEEALKEWLPTPIYQEHFGSQEEV</sequence>
<reference evidence="1" key="1">
    <citation type="submission" date="2022-08" db="EMBL/GenBank/DDBJ databases">
        <title>Genomic Encyclopedia of Type Strains, Phase V (KMG-V): Genome sequencing to study the core and pangenomes of soil and plant-associated prokaryotes.</title>
        <authorList>
            <person name="Whitman W."/>
        </authorList>
    </citation>
    <scope>NUCLEOTIDE SEQUENCE</scope>
    <source>
        <strain evidence="1">SP3012</strain>
    </source>
</reference>
<evidence type="ECO:0000313" key="1">
    <source>
        <dbReference type="EMBL" id="MCS4037706.1"/>
    </source>
</evidence>
<dbReference type="AlphaFoldDB" id="A0A9X2ZZT3"/>
<gene>
    <name evidence="1" type="ORF">GGQ01_002793</name>
</gene>
<proteinExistence type="predicted"/>